<evidence type="ECO:0000256" key="3">
    <source>
        <dbReference type="ARBA" id="ARBA00022679"/>
    </source>
</evidence>
<evidence type="ECO:0000256" key="4">
    <source>
        <dbReference type="ARBA" id="ARBA00022777"/>
    </source>
</evidence>
<comment type="catalytic activity">
    <reaction evidence="1">
        <text>ATP + protein L-histidine = ADP + protein N-phospho-L-histidine.</text>
        <dbReference type="EC" id="2.7.13.3"/>
    </reaction>
</comment>
<dbReference type="EMBL" id="WTPW01001866">
    <property type="protein sequence ID" value="KAF0410289.1"/>
    <property type="molecule type" value="Genomic_DNA"/>
</dbReference>
<dbReference type="AlphaFoldDB" id="A0A8H3X3R5"/>
<dbReference type="PANTHER" id="PTHR43711:SF31">
    <property type="entry name" value="HISTIDINE KINASE"/>
    <property type="match status" value="1"/>
</dbReference>
<comment type="caution">
    <text evidence="7">The sequence shown here is derived from an EMBL/GenBank/DDBJ whole genome shotgun (WGS) entry which is preliminary data.</text>
</comment>
<reference evidence="7 8" key="1">
    <citation type="journal article" date="2019" name="Environ. Microbiol.">
        <title>At the nexus of three kingdoms: the genome of the mycorrhizal fungus Gigaspora margarita provides insights into plant, endobacterial and fungal interactions.</title>
        <authorList>
            <person name="Venice F."/>
            <person name="Ghignone S."/>
            <person name="Salvioli di Fossalunga A."/>
            <person name="Amselem J."/>
            <person name="Novero M."/>
            <person name="Xianan X."/>
            <person name="Sedzielewska Toro K."/>
            <person name="Morin E."/>
            <person name="Lipzen A."/>
            <person name="Grigoriev I.V."/>
            <person name="Henrissat B."/>
            <person name="Martin F.M."/>
            <person name="Bonfante P."/>
        </authorList>
    </citation>
    <scope>NUCLEOTIDE SEQUENCE [LARGE SCALE GENOMIC DNA]</scope>
    <source>
        <strain evidence="7 8">BEG34</strain>
    </source>
</reference>
<sequence>MVVFYLFRIKFTEAGEITLYVSIKGNDDNTCSQIVKKNYLLIELHDTGNGHQDSIGLGLSICKNLVTINGGEFKAECQLGKGSKFWFTWDIDPLPLNTGFNSQ</sequence>
<evidence type="ECO:0000313" key="8">
    <source>
        <dbReference type="Proteomes" id="UP000439903"/>
    </source>
</evidence>
<dbReference type="InterPro" id="IPR050736">
    <property type="entry name" value="Sensor_HK_Regulatory"/>
</dbReference>
<evidence type="ECO:0000313" key="7">
    <source>
        <dbReference type="EMBL" id="KAF0410289.1"/>
    </source>
</evidence>
<proteinExistence type="predicted"/>
<protein>
    <recommendedName>
        <fullName evidence="2">histidine kinase</fullName>
        <ecNumber evidence="2">2.7.13.3</ecNumber>
    </recommendedName>
</protein>
<feature type="domain" description="Histidine kinase/HSP90-like ATPase" evidence="6">
    <location>
        <begin position="42"/>
        <end position="91"/>
    </location>
</feature>
<dbReference type="GO" id="GO:0000160">
    <property type="term" value="P:phosphorelay signal transduction system"/>
    <property type="evidence" value="ECO:0007669"/>
    <property type="project" value="UniProtKB-KW"/>
</dbReference>
<dbReference type="EC" id="2.7.13.3" evidence="2"/>
<keyword evidence="3" id="KW-0808">Transferase</keyword>
<dbReference type="Proteomes" id="UP000439903">
    <property type="component" value="Unassembled WGS sequence"/>
</dbReference>
<dbReference type="Pfam" id="PF02518">
    <property type="entry name" value="HATPase_c"/>
    <property type="match status" value="1"/>
</dbReference>
<dbReference type="InterPro" id="IPR003594">
    <property type="entry name" value="HATPase_dom"/>
</dbReference>
<keyword evidence="8" id="KW-1185">Reference proteome</keyword>
<evidence type="ECO:0000259" key="6">
    <source>
        <dbReference type="Pfam" id="PF02518"/>
    </source>
</evidence>
<dbReference type="Gene3D" id="3.30.565.10">
    <property type="entry name" value="Histidine kinase-like ATPase, C-terminal domain"/>
    <property type="match status" value="1"/>
</dbReference>
<evidence type="ECO:0000256" key="1">
    <source>
        <dbReference type="ARBA" id="ARBA00000085"/>
    </source>
</evidence>
<organism evidence="7 8">
    <name type="scientific">Gigaspora margarita</name>
    <dbReference type="NCBI Taxonomy" id="4874"/>
    <lineage>
        <taxon>Eukaryota</taxon>
        <taxon>Fungi</taxon>
        <taxon>Fungi incertae sedis</taxon>
        <taxon>Mucoromycota</taxon>
        <taxon>Glomeromycotina</taxon>
        <taxon>Glomeromycetes</taxon>
        <taxon>Diversisporales</taxon>
        <taxon>Gigasporaceae</taxon>
        <taxon>Gigaspora</taxon>
    </lineage>
</organism>
<dbReference type="GO" id="GO:0004673">
    <property type="term" value="F:protein histidine kinase activity"/>
    <property type="evidence" value="ECO:0007669"/>
    <property type="project" value="UniProtKB-EC"/>
</dbReference>
<accession>A0A8H3X3R5</accession>
<evidence type="ECO:0000256" key="5">
    <source>
        <dbReference type="ARBA" id="ARBA00023012"/>
    </source>
</evidence>
<gene>
    <name evidence="7" type="ORF">F8M41_008296</name>
</gene>
<keyword evidence="5" id="KW-0902">Two-component regulatory system</keyword>
<dbReference type="PANTHER" id="PTHR43711">
    <property type="entry name" value="TWO-COMPONENT HISTIDINE KINASE"/>
    <property type="match status" value="1"/>
</dbReference>
<dbReference type="SUPFAM" id="SSF55874">
    <property type="entry name" value="ATPase domain of HSP90 chaperone/DNA topoisomerase II/histidine kinase"/>
    <property type="match status" value="1"/>
</dbReference>
<keyword evidence="4 7" id="KW-0418">Kinase</keyword>
<dbReference type="InterPro" id="IPR036890">
    <property type="entry name" value="HATPase_C_sf"/>
</dbReference>
<name>A0A8H3X3R5_GIGMA</name>
<evidence type="ECO:0000256" key="2">
    <source>
        <dbReference type="ARBA" id="ARBA00012438"/>
    </source>
</evidence>